<reference evidence="1" key="1">
    <citation type="submission" date="2014-11" db="EMBL/GenBank/DDBJ databases">
        <authorList>
            <person name="Amaro Gonzalez C."/>
        </authorList>
    </citation>
    <scope>NUCLEOTIDE SEQUENCE</scope>
</reference>
<name>A0A0E9WG63_ANGAN</name>
<dbReference type="AlphaFoldDB" id="A0A0E9WG63"/>
<organism evidence="1">
    <name type="scientific">Anguilla anguilla</name>
    <name type="common">European freshwater eel</name>
    <name type="synonym">Muraena anguilla</name>
    <dbReference type="NCBI Taxonomy" id="7936"/>
    <lineage>
        <taxon>Eukaryota</taxon>
        <taxon>Metazoa</taxon>
        <taxon>Chordata</taxon>
        <taxon>Craniata</taxon>
        <taxon>Vertebrata</taxon>
        <taxon>Euteleostomi</taxon>
        <taxon>Actinopterygii</taxon>
        <taxon>Neopterygii</taxon>
        <taxon>Teleostei</taxon>
        <taxon>Anguilliformes</taxon>
        <taxon>Anguillidae</taxon>
        <taxon>Anguilla</taxon>
    </lineage>
</organism>
<dbReference type="EMBL" id="GBXM01020099">
    <property type="protein sequence ID" value="JAH88478.1"/>
    <property type="molecule type" value="Transcribed_RNA"/>
</dbReference>
<evidence type="ECO:0000313" key="1">
    <source>
        <dbReference type="EMBL" id="JAH88478.1"/>
    </source>
</evidence>
<sequence>METVQNLDITSHVHTMKPQTWVSNFKKFSPHFPAISSSQMLQFHNQ</sequence>
<reference evidence="1" key="2">
    <citation type="journal article" date="2015" name="Fish Shellfish Immunol.">
        <title>Early steps in the European eel (Anguilla anguilla)-Vibrio vulnificus interaction in the gills: Role of the RtxA13 toxin.</title>
        <authorList>
            <person name="Callol A."/>
            <person name="Pajuelo D."/>
            <person name="Ebbesson L."/>
            <person name="Teles M."/>
            <person name="MacKenzie S."/>
            <person name="Amaro C."/>
        </authorList>
    </citation>
    <scope>NUCLEOTIDE SEQUENCE</scope>
</reference>
<proteinExistence type="predicted"/>
<protein>
    <submittedName>
        <fullName evidence="1">Uncharacterized protein</fullName>
    </submittedName>
</protein>
<accession>A0A0E9WG63</accession>